<dbReference type="GeneID" id="114493811"/>
<keyword evidence="1" id="KW-0479">Metal-binding</keyword>
<evidence type="ECO:0000256" key="2">
    <source>
        <dbReference type="ARBA" id="ARBA00022737"/>
    </source>
</evidence>
<dbReference type="CTD" id="153918"/>
<evidence type="ECO:0000256" key="6">
    <source>
        <dbReference type="SAM" id="MobiDB-lite"/>
    </source>
</evidence>
<dbReference type="PANTHER" id="PTHR13555:SF36">
    <property type="entry name" value="ZINC FINGER C2HC DOMAIN-CONTAINING PROTEIN 1B"/>
    <property type="match status" value="1"/>
</dbReference>
<accession>A0A7E6DHL6</accession>
<keyword evidence="3 5" id="KW-0863">Zinc-finger</keyword>
<proteinExistence type="predicted"/>
<feature type="domain" description="C2HC/C3H-type" evidence="7">
    <location>
        <begin position="174"/>
        <end position="203"/>
    </location>
</feature>
<evidence type="ECO:0000256" key="3">
    <source>
        <dbReference type="ARBA" id="ARBA00022771"/>
    </source>
</evidence>
<keyword evidence="8" id="KW-1185">Reference proteome</keyword>
<dbReference type="InterPro" id="IPR026319">
    <property type="entry name" value="ZC2HC1A/B-like"/>
</dbReference>
<feature type="region of interest" description="Disordered" evidence="6">
    <location>
        <begin position="252"/>
        <end position="279"/>
    </location>
</feature>
<dbReference type="RefSeq" id="XP_035878499.1">
    <property type="nucleotide sequence ID" value="XM_036022606.1"/>
</dbReference>
<evidence type="ECO:0000256" key="5">
    <source>
        <dbReference type="PROSITE-ProRule" id="PRU01371"/>
    </source>
</evidence>
<dbReference type="InterPro" id="IPR049899">
    <property type="entry name" value="Znf_C2HC_C3H"/>
</dbReference>
<organism evidence="8 9">
    <name type="scientific">Phyllostomus discolor</name>
    <name type="common">pale spear-nosed bat</name>
    <dbReference type="NCBI Taxonomy" id="89673"/>
    <lineage>
        <taxon>Eukaryota</taxon>
        <taxon>Metazoa</taxon>
        <taxon>Chordata</taxon>
        <taxon>Craniata</taxon>
        <taxon>Vertebrata</taxon>
        <taxon>Euteleostomi</taxon>
        <taxon>Mammalia</taxon>
        <taxon>Eutheria</taxon>
        <taxon>Laurasiatheria</taxon>
        <taxon>Chiroptera</taxon>
        <taxon>Yangochiroptera</taxon>
        <taxon>Phyllostomidae</taxon>
        <taxon>Phyllostominae</taxon>
        <taxon>Phyllostomus</taxon>
    </lineage>
</organism>
<name>A0A7E6DHL6_9CHIR</name>
<reference evidence="9" key="1">
    <citation type="submission" date="2025-08" db="UniProtKB">
        <authorList>
            <consortium name="RefSeq"/>
        </authorList>
    </citation>
    <scope>IDENTIFICATION</scope>
    <source>
        <tissue evidence="9">Muscle</tissue>
    </source>
</reference>
<dbReference type="KEGG" id="pdic:114493811"/>
<evidence type="ECO:0000256" key="1">
    <source>
        <dbReference type="ARBA" id="ARBA00022723"/>
    </source>
</evidence>
<keyword evidence="2" id="KW-0677">Repeat</keyword>
<evidence type="ECO:0000256" key="4">
    <source>
        <dbReference type="ARBA" id="ARBA00022833"/>
    </source>
</evidence>
<dbReference type="PANTHER" id="PTHR13555">
    <property type="entry name" value="C2H2 ZINC FINGER CGI-62-RELATED"/>
    <property type="match status" value="1"/>
</dbReference>
<dbReference type="GO" id="GO:0008270">
    <property type="term" value="F:zinc ion binding"/>
    <property type="evidence" value="ECO:0007669"/>
    <property type="project" value="UniProtKB-KW"/>
</dbReference>
<evidence type="ECO:0000259" key="7">
    <source>
        <dbReference type="PROSITE" id="PS52027"/>
    </source>
</evidence>
<dbReference type="InParanoid" id="A0A7E6DHL6"/>
<keyword evidence="4" id="KW-0862">Zinc</keyword>
<dbReference type="FunCoup" id="A0A7E6DHL6">
    <property type="interactions" value="1"/>
</dbReference>
<dbReference type="OrthoDB" id="10066537at2759"/>
<dbReference type="AlphaFoldDB" id="A0A7E6DHL6"/>
<dbReference type="Proteomes" id="UP000504628">
    <property type="component" value="Chromosome 4"/>
</dbReference>
<gene>
    <name evidence="9" type="primary">ZC2HC1B</name>
</gene>
<evidence type="ECO:0000313" key="9">
    <source>
        <dbReference type="RefSeq" id="XP_035878499.1"/>
    </source>
</evidence>
<evidence type="ECO:0000313" key="8">
    <source>
        <dbReference type="Proteomes" id="UP000504628"/>
    </source>
</evidence>
<sequence length="279" mass="31010">MGNSLDISKEKGLSHPSSRAGGPYLVDEAPGVDFGQSLCKQAWAERFNIYTSSFNEGIDLSLRHSHLIVVQDEDRVCAHELLAAGREERHGPICKKLFNKKRKPFNSLKQRLQGTDIFTVRTTPRSKPQPVRKANWRQQHEDFINAIRSAKQCSLAIKEGRPLPPPPPPSVNPDYIQCPYCMRRFNENAASRHINFCKDQSSRRVFDPAQTAAKLASRAQGRAQTSSKKEPTVTSAVGTLLQNRALEATRLAPTRPGLAVDPASAAKLKQGFTKSSKRD</sequence>
<feature type="region of interest" description="Disordered" evidence="6">
    <location>
        <begin position="1"/>
        <end position="22"/>
    </location>
</feature>
<dbReference type="PROSITE" id="PS52027">
    <property type="entry name" value="ZF_C2HC_C3H"/>
    <property type="match status" value="1"/>
</dbReference>
<protein>
    <submittedName>
        <fullName evidence="9">Zinc finger C2HC domain-containing protein 1B</fullName>
    </submittedName>
</protein>